<keyword evidence="7" id="KW-0210">Decarboxylase</keyword>
<gene>
    <name evidence="16" type="ORF">COCSUDRAFT_47639</name>
</gene>
<comment type="caution">
    <text evidence="16">The sequence shown here is derived from an EMBL/GenBank/DDBJ whole genome shotgun (WGS) entry which is preliminary data.</text>
</comment>
<dbReference type="InterPro" id="IPR011060">
    <property type="entry name" value="RibuloseP-bd_barrel"/>
</dbReference>
<evidence type="ECO:0000256" key="7">
    <source>
        <dbReference type="ARBA" id="ARBA00022793"/>
    </source>
</evidence>
<evidence type="ECO:0000256" key="5">
    <source>
        <dbReference type="ARBA" id="ARBA00022605"/>
    </source>
</evidence>
<reference evidence="16 17" key="1">
    <citation type="journal article" date="2012" name="Genome Biol.">
        <title>The genome of the polar eukaryotic microalga coccomyxa subellipsoidea reveals traits of cold adaptation.</title>
        <authorList>
            <person name="Blanc G."/>
            <person name="Agarkova I."/>
            <person name="Grimwood J."/>
            <person name="Kuo A."/>
            <person name="Brueggeman A."/>
            <person name="Dunigan D."/>
            <person name="Gurnon J."/>
            <person name="Ladunga I."/>
            <person name="Lindquist E."/>
            <person name="Lucas S."/>
            <person name="Pangilinan J."/>
            <person name="Proschold T."/>
            <person name="Salamov A."/>
            <person name="Schmutz J."/>
            <person name="Weeks D."/>
            <person name="Yamada T."/>
            <person name="Claverie J.M."/>
            <person name="Grigoriev I."/>
            <person name="Van Etten J."/>
            <person name="Lomsadze A."/>
            <person name="Borodovsky M."/>
        </authorList>
    </citation>
    <scope>NUCLEOTIDE SEQUENCE [LARGE SCALE GENOMIC DNA]</scope>
    <source>
        <strain evidence="16 17">C-169</strain>
    </source>
</reference>
<dbReference type="GO" id="GO:0004640">
    <property type="term" value="F:phosphoribosylanthranilate isomerase activity"/>
    <property type="evidence" value="ECO:0007669"/>
    <property type="project" value="TreeGrafter"/>
</dbReference>
<evidence type="ECO:0000256" key="13">
    <source>
        <dbReference type="SAM" id="Phobius"/>
    </source>
</evidence>
<comment type="pathway">
    <text evidence="3">Amino-acid biosynthesis; L-tryptophan biosynthesis; L-tryptophan from chorismate: step 4/5.</text>
</comment>
<feature type="transmembrane region" description="Helical" evidence="13">
    <location>
        <begin position="340"/>
        <end position="358"/>
    </location>
</feature>
<evidence type="ECO:0000313" key="17">
    <source>
        <dbReference type="Proteomes" id="UP000007264"/>
    </source>
</evidence>
<evidence type="ECO:0000256" key="10">
    <source>
        <dbReference type="ARBA" id="ARBA00023136"/>
    </source>
</evidence>
<keyword evidence="12" id="KW-0456">Lyase</keyword>
<feature type="transmembrane region" description="Helical" evidence="13">
    <location>
        <begin position="397"/>
        <end position="419"/>
    </location>
</feature>
<keyword evidence="6 13" id="KW-0812">Transmembrane</keyword>
<comment type="subcellular location">
    <subcellularLocation>
        <location evidence="2">Membrane</location>
        <topology evidence="2">Multi-pass membrane protein</topology>
    </subcellularLocation>
</comment>
<evidence type="ECO:0000256" key="9">
    <source>
        <dbReference type="ARBA" id="ARBA00022989"/>
    </source>
</evidence>
<feature type="transmembrane region" description="Helical" evidence="13">
    <location>
        <begin position="170"/>
        <end position="191"/>
    </location>
</feature>
<dbReference type="Gene3D" id="3.20.20.70">
    <property type="entry name" value="Aldolase class I"/>
    <property type="match status" value="1"/>
</dbReference>
<dbReference type="GeneID" id="17040641"/>
<feature type="transmembrane region" description="Helical" evidence="13">
    <location>
        <begin position="291"/>
        <end position="310"/>
    </location>
</feature>
<evidence type="ECO:0000259" key="15">
    <source>
        <dbReference type="Pfam" id="PF03798"/>
    </source>
</evidence>
<dbReference type="EC" id="4.1.1.48" evidence="4"/>
<feature type="domain" description="TLC" evidence="15">
    <location>
        <begin position="320"/>
        <end position="450"/>
    </location>
</feature>
<sequence length="511" mass="56234">MEALQDRLESAAQVPARPPYPLSSLIQEIRLQKGRPVLVVEIAQPSPSSTPEDVGRLAKQLQGNGMASTRGVQYAGWGADALAVLTDLEATSSGYADLVAACRAAKVPVLQRDWVLHPLQIVDAKEAGAGGVLGTIASVSVRATPVLSSFAAAVGLDAPVEVVNKMEVEAMASVGVPFFGINLAVGLSLALPGFKSDITKGLLGALPQGASSLVGVTSIEEAVKAHAAGADSLLIKREMLADAEKEGKVEELLERLKRTLMVSVLAQDAKPYNGMNGERKQPWALELHDKVNIAALPVLGGLCALSLLGYYEGAKVTNVFLLYIIADFLWIYFQPETLPSLHQVILGHHVVTLLLLLFPYRYPAFARFTCWDGITEINTFFLIARRQFPALYKPLHYAYWISFIPMRLILYPYMLVRFWVVLDEFPLYERLPVVLCQFLLCCFNYGMFWLSIRRRLVKRSKKQVSTAQVPAVNRCTDRRNVRGELQEKSSKENGVKDIRAEAASQEILKSR</sequence>
<dbReference type="UniPathway" id="UPA00035">
    <property type="reaction ID" value="UER00043"/>
</dbReference>
<dbReference type="AlphaFoldDB" id="I0YW85"/>
<evidence type="ECO:0000256" key="3">
    <source>
        <dbReference type="ARBA" id="ARBA00004696"/>
    </source>
</evidence>
<proteinExistence type="predicted"/>
<evidence type="ECO:0000256" key="8">
    <source>
        <dbReference type="ARBA" id="ARBA00022822"/>
    </source>
</evidence>
<feature type="transmembrane region" description="Helical" evidence="13">
    <location>
        <begin position="431"/>
        <end position="452"/>
    </location>
</feature>
<comment type="catalytic activity">
    <reaction evidence="1">
        <text>1-(2-carboxyphenylamino)-1-deoxy-D-ribulose 5-phosphate + H(+) = (1S,2R)-1-C-(indol-3-yl)glycerol 3-phosphate + CO2 + H2O</text>
        <dbReference type="Rhea" id="RHEA:23476"/>
        <dbReference type="ChEBI" id="CHEBI:15377"/>
        <dbReference type="ChEBI" id="CHEBI:15378"/>
        <dbReference type="ChEBI" id="CHEBI:16526"/>
        <dbReference type="ChEBI" id="CHEBI:58613"/>
        <dbReference type="ChEBI" id="CHEBI:58866"/>
        <dbReference type="EC" id="4.1.1.48"/>
    </reaction>
</comment>
<evidence type="ECO:0000313" key="16">
    <source>
        <dbReference type="EMBL" id="EIE22654.1"/>
    </source>
</evidence>
<dbReference type="PANTHER" id="PTHR22854:SF2">
    <property type="entry name" value="INDOLE-3-GLYCEROL-PHOSPHATE SYNTHASE"/>
    <property type="match status" value="1"/>
</dbReference>
<keyword evidence="5" id="KW-0028">Amino-acid biosynthesis</keyword>
<evidence type="ECO:0000256" key="4">
    <source>
        <dbReference type="ARBA" id="ARBA00012362"/>
    </source>
</evidence>
<evidence type="ECO:0000256" key="2">
    <source>
        <dbReference type="ARBA" id="ARBA00004141"/>
    </source>
</evidence>
<dbReference type="Pfam" id="PF03798">
    <property type="entry name" value="TRAM_LAG1_CLN8"/>
    <property type="match status" value="1"/>
</dbReference>
<evidence type="ECO:0000256" key="1">
    <source>
        <dbReference type="ARBA" id="ARBA00001633"/>
    </source>
</evidence>
<feature type="transmembrane region" description="Helical" evidence="13">
    <location>
        <begin position="316"/>
        <end position="333"/>
    </location>
</feature>
<protein>
    <recommendedName>
        <fullName evidence="4">indole-3-glycerol-phosphate synthase</fullName>
        <ecNumber evidence="4">4.1.1.48</ecNumber>
    </recommendedName>
</protein>
<dbReference type="OrthoDB" id="524799at2759"/>
<evidence type="ECO:0000256" key="12">
    <source>
        <dbReference type="ARBA" id="ARBA00023239"/>
    </source>
</evidence>
<keyword evidence="9 13" id="KW-1133">Transmembrane helix</keyword>
<dbReference type="EMBL" id="AGSI01000009">
    <property type="protein sequence ID" value="EIE22654.1"/>
    <property type="molecule type" value="Genomic_DNA"/>
</dbReference>
<keyword evidence="10 13" id="KW-0472">Membrane</keyword>
<dbReference type="Proteomes" id="UP000007264">
    <property type="component" value="Unassembled WGS sequence"/>
</dbReference>
<dbReference type="PANTHER" id="PTHR22854">
    <property type="entry name" value="TRYPTOPHAN BIOSYNTHESIS PROTEIN"/>
    <property type="match status" value="1"/>
</dbReference>
<name>I0YW85_COCSC</name>
<dbReference type="eggNOG" id="KOG4201">
    <property type="taxonomic scope" value="Eukaryota"/>
</dbReference>
<keyword evidence="11" id="KW-0057">Aromatic amino acid biosynthesis</keyword>
<evidence type="ECO:0000256" key="6">
    <source>
        <dbReference type="ARBA" id="ARBA00022692"/>
    </source>
</evidence>
<accession>I0YW85</accession>
<feature type="domain" description="Indole-3-glycerol phosphate synthase" evidence="14">
    <location>
        <begin position="16"/>
        <end position="252"/>
    </location>
</feature>
<dbReference type="RefSeq" id="XP_005647198.1">
    <property type="nucleotide sequence ID" value="XM_005647141.1"/>
</dbReference>
<keyword evidence="8" id="KW-0822">Tryptophan biosynthesis</keyword>
<evidence type="ECO:0000259" key="14">
    <source>
        <dbReference type="Pfam" id="PF00218"/>
    </source>
</evidence>
<keyword evidence="17" id="KW-1185">Reference proteome</keyword>
<evidence type="ECO:0000256" key="11">
    <source>
        <dbReference type="ARBA" id="ARBA00023141"/>
    </source>
</evidence>
<dbReference type="GO" id="GO:0000162">
    <property type="term" value="P:L-tryptophan biosynthetic process"/>
    <property type="evidence" value="ECO:0007669"/>
    <property type="project" value="UniProtKB-UniPathway"/>
</dbReference>
<organism evidence="16 17">
    <name type="scientific">Coccomyxa subellipsoidea (strain C-169)</name>
    <name type="common">Green microalga</name>
    <dbReference type="NCBI Taxonomy" id="574566"/>
    <lineage>
        <taxon>Eukaryota</taxon>
        <taxon>Viridiplantae</taxon>
        <taxon>Chlorophyta</taxon>
        <taxon>core chlorophytes</taxon>
        <taxon>Trebouxiophyceae</taxon>
        <taxon>Trebouxiophyceae incertae sedis</taxon>
        <taxon>Coccomyxaceae</taxon>
        <taxon>Coccomyxa</taxon>
        <taxon>Coccomyxa subellipsoidea</taxon>
    </lineage>
</organism>
<dbReference type="GO" id="GO:0004425">
    <property type="term" value="F:indole-3-glycerol-phosphate synthase activity"/>
    <property type="evidence" value="ECO:0007669"/>
    <property type="project" value="UniProtKB-EC"/>
</dbReference>
<dbReference type="InterPro" id="IPR013785">
    <property type="entry name" value="Aldolase_TIM"/>
</dbReference>
<dbReference type="Pfam" id="PF00218">
    <property type="entry name" value="IGPS"/>
    <property type="match status" value="1"/>
</dbReference>
<dbReference type="GO" id="GO:0016020">
    <property type="term" value="C:membrane"/>
    <property type="evidence" value="ECO:0007669"/>
    <property type="project" value="UniProtKB-SubCell"/>
</dbReference>
<dbReference type="SUPFAM" id="SSF51366">
    <property type="entry name" value="Ribulose-phoshate binding barrel"/>
    <property type="match status" value="1"/>
</dbReference>
<dbReference type="InterPro" id="IPR045186">
    <property type="entry name" value="Indole-3-glycerol_P_synth"/>
</dbReference>
<dbReference type="KEGG" id="csl:COCSUDRAFT_47639"/>
<dbReference type="InterPro" id="IPR006634">
    <property type="entry name" value="TLC-dom"/>
</dbReference>
<dbReference type="STRING" id="574566.I0YW85"/>
<dbReference type="InterPro" id="IPR013798">
    <property type="entry name" value="Indole-3-glycerol_P_synth_dom"/>
</dbReference>